<accession>A0A3B0SNU6</accession>
<dbReference type="EMBL" id="UOEJ01000223">
    <property type="protein sequence ID" value="VAW05893.1"/>
    <property type="molecule type" value="Genomic_DNA"/>
</dbReference>
<dbReference type="Gene3D" id="3.40.50.11550">
    <property type="match status" value="1"/>
</dbReference>
<feature type="domain" description="Haem-binding uptake Tiki superfamily ChaN" evidence="1">
    <location>
        <begin position="49"/>
        <end position="160"/>
    </location>
</feature>
<dbReference type="SUPFAM" id="SSF159501">
    <property type="entry name" value="EreA/ChaN-like"/>
    <property type="match status" value="1"/>
</dbReference>
<reference evidence="2" key="1">
    <citation type="submission" date="2018-06" db="EMBL/GenBank/DDBJ databases">
        <authorList>
            <person name="Zhirakovskaya E."/>
        </authorList>
    </citation>
    <scope>NUCLEOTIDE SEQUENCE</scope>
</reference>
<evidence type="ECO:0000259" key="1">
    <source>
        <dbReference type="Pfam" id="PF04187"/>
    </source>
</evidence>
<sequence length="163" mass="18374">MKNTLNILFFLLIVAAPVTLYGNEPVNGKAEAGKIFDVADQKFITEKTLVKRLATTRNILIAIREDNPDHHRLAANIIDKIAGKGRAPAILVSNIERSKQNAFTIFTQRHRDRTKTYDASGLDMLLGWSQSGQPEWAIVRPVFDIAMIRRLPVTAVNFSRYEI</sequence>
<dbReference type="AlphaFoldDB" id="A0A3B0SNU6"/>
<protein>
    <recommendedName>
        <fullName evidence="1">Haem-binding uptake Tiki superfamily ChaN domain-containing protein</fullName>
    </recommendedName>
</protein>
<name>A0A3B0SNU6_9ZZZZ</name>
<gene>
    <name evidence="2" type="ORF">MNBD_ALPHA01-2299</name>
</gene>
<dbReference type="Pfam" id="PF04187">
    <property type="entry name" value="Cofac_haem_bdg"/>
    <property type="match status" value="1"/>
</dbReference>
<dbReference type="InterPro" id="IPR007314">
    <property type="entry name" value="Cofac_haem-bd_dom"/>
</dbReference>
<proteinExistence type="predicted"/>
<organism evidence="2">
    <name type="scientific">hydrothermal vent metagenome</name>
    <dbReference type="NCBI Taxonomy" id="652676"/>
    <lineage>
        <taxon>unclassified sequences</taxon>
        <taxon>metagenomes</taxon>
        <taxon>ecological metagenomes</taxon>
    </lineage>
</organism>
<evidence type="ECO:0000313" key="2">
    <source>
        <dbReference type="EMBL" id="VAW05893.1"/>
    </source>
</evidence>
<feature type="non-terminal residue" evidence="2">
    <location>
        <position position="163"/>
    </location>
</feature>